<evidence type="ECO:0000256" key="3">
    <source>
        <dbReference type="ARBA" id="ARBA00023082"/>
    </source>
</evidence>
<reference evidence="7 8" key="1">
    <citation type="submission" date="2013-09" db="EMBL/GenBank/DDBJ databases">
        <authorList>
            <person name="Zeng Z."/>
            <person name="Chen C."/>
        </authorList>
    </citation>
    <scope>NUCLEOTIDE SEQUENCE [LARGE SCALE GENOMIC DNA]</scope>
    <source>
        <strain evidence="7 8">F44-8</strain>
    </source>
</reference>
<dbReference type="EMBL" id="JRLV01000010">
    <property type="protein sequence ID" value="KGO80491.1"/>
    <property type="molecule type" value="Genomic_DNA"/>
</dbReference>
<dbReference type="InterPro" id="IPR039425">
    <property type="entry name" value="RNA_pol_sigma-70-like"/>
</dbReference>
<gene>
    <name evidence="7" type="ORF">Q763_10775</name>
</gene>
<keyword evidence="3" id="KW-0731">Sigma factor</keyword>
<dbReference type="InterPro" id="IPR036388">
    <property type="entry name" value="WH-like_DNA-bd_sf"/>
</dbReference>
<evidence type="ECO:0000259" key="6">
    <source>
        <dbReference type="Pfam" id="PF08281"/>
    </source>
</evidence>
<feature type="domain" description="RNA polymerase sigma factor 70 region 4 type 2" evidence="6">
    <location>
        <begin position="124"/>
        <end position="174"/>
    </location>
</feature>
<sequence length="192" mass="22507">MREKLTSLPDNELQNLLKQGNEAAFGVIFDRYWKKLYNYAHKIYRDEEICQDIVQEIFISLWNNASSSNILNLEAYLMRSVKYRVANHIRGLKFTQEHIDVLQDIPTPAKTTADIEYQEFEKGILTEIEKLSPKCREVFLLSRFENYTNSEIAKKLDLSVHTVEKHISNAIKHLRNNLDNYQLAIVVISLFL</sequence>
<evidence type="ECO:0000313" key="8">
    <source>
        <dbReference type="Proteomes" id="UP000030129"/>
    </source>
</evidence>
<dbReference type="Gene3D" id="1.10.1740.10">
    <property type="match status" value="1"/>
</dbReference>
<dbReference type="InterPro" id="IPR013249">
    <property type="entry name" value="RNA_pol_sigma70_r4_t2"/>
</dbReference>
<evidence type="ECO:0000259" key="5">
    <source>
        <dbReference type="Pfam" id="PF04542"/>
    </source>
</evidence>
<dbReference type="STRING" id="1406840.Q763_10775"/>
<keyword evidence="4" id="KW-0804">Transcription</keyword>
<evidence type="ECO:0000256" key="2">
    <source>
        <dbReference type="ARBA" id="ARBA00023015"/>
    </source>
</evidence>
<name>A0A0A2LMF6_9FLAO</name>
<dbReference type="InterPro" id="IPR013325">
    <property type="entry name" value="RNA_pol_sigma_r2"/>
</dbReference>
<keyword evidence="8" id="KW-1185">Reference proteome</keyword>
<dbReference type="GO" id="GO:0016987">
    <property type="term" value="F:sigma factor activity"/>
    <property type="evidence" value="ECO:0007669"/>
    <property type="project" value="UniProtKB-KW"/>
</dbReference>
<dbReference type="GO" id="GO:0003677">
    <property type="term" value="F:DNA binding"/>
    <property type="evidence" value="ECO:0007669"/>
    <property type="project" value="InterPro"/>
</dbReference>
<organism evidence="7 8">
    <name type="scientific">Flavobacterium beibuense F44-8</name>
    <dbReference type="NCBI Taxonomy" id="1406840"/>
    <lineage>
        <taxon>Bacteria</taxon>
        <taxon>Pseudomonadati</taxon>
        <taxon>Bacteroidota</taxon>
        <taxon>Flavobacteriia</taxon>
        <taxon>Flavobacteriales</taxon>
        <taxon>Flavobacteriaceae</taxon>
        <taxon>Flavobacterium</taxon>
    </lineage>
</organism>
<dbReference type="AlphaFoldDB" id="A0A0A2LMF6"/>
<dbReference type="GO" id="GO:0006352">
    <property type="term" value="P:DNA-templated transcription initiation"/>
    <property type="evidence" value="ECO:0007669"/>
    <property type="project" value="InterPro"/>
</dbReference>
<dbReference type="NCBIfam" id="TIGR02985">
    <property type="entry name" value="Sig70_bacteroi1"/>
    <property type="match status" value="1"/>
</dbReference>
<protein>
    <submittedName>
        <fullName evidence="7">RNA polymerase sigma factor</fullName>
    </submittedName>
</protein>
<dbReference type="PANTHER" id="PTHR43133:SF46">
    <property type="entry name" value="RNA POLYMERASE SIGMA-70 FACTOR ECF SUBFAMILY"/>
    <property type="match status" value="1"/>
</dbReference>
<accession>A0A0A2LMF6</accession>
<evidence type="ECO:0000256" key="4">
    <source>
        <dbReference type="ARBA" id="ARBA00023163"/>
    </source>
</evidence>
<dbReference type="eggNOG" id="COG1595">
    <property type="taxonomic scope" value="Bacteria"/>
</dbReference>
<dbReference type="InterPro" id="IPR013324">
    <property type="entry name" value="RNA_pol_sigma_r3/r4-like"/>
</dbReference>
<feature type="domain" description="RNA polymerase sigma-70 region 2" evidence="5">
    <location>
        <begin position="29"/>
        <end position="92"/>
    </location>
</feature>
<dbReference type="Pfam" id="PF08281">
    <property type="entry name" value="Sigma70_r4_2"/>
    <property type="match status" value="1"/>
</dbReference>
<evidence type="ECO:0000313" key="7">
    <source>
        <dbReference type="EMBL" id="KGO80491.1"/>
    </source>
</evidence>
<dbReference type="CDD" id="cd06171">
    <property type="entry name" value="Sigma70_r4"/>
    <property type="match status" value="1"/>
</dbReference>
<comment type="caution">
    <text evidence="7">The sequence shown here is derived from an EMBL/GenBank/DDBJ whole genome shotgun (WGS) entry which is preliminary data.</text>
</comment>
<dbReference type="SUPFAM" id="SSF88946">
    <property type="entry name" value="Sigma2 domain of RNA polymerase sigma factors"/>
    <property type="match status" value="1"/>
</dbReference>
<dbReference type="NCBIfam" id="TIGR02937">
    <property type="entry name" value="sigma70-ECF"/>
    <property type="match status" value="1"/>
</dbReference>
<dbReference type="InterPro" id="IPR014284">
    <property type="entry name" value="RNA_pol_sigma-70_dom"/>
</dbReference>
<dbReference type="SUPFAM" id="SSF88659">
    <property type="entry name" value="Sigma3 and sigma4 domains of RNA polymerase sigma factors"/>
    <property type="match status" value="1"/>
</dbReference>
<dbReference type="Proteomes" id="UP000030129">
    <property type="component" value="Unassembled WGS sequence"/>
</dbReference>
<dbReference type="InterPro" id="IPR014327">
    <property type="entry name" value="RNA_pol_sigma70_bacteroid"/>
</dbReference>
<dbReference type="PANTHER" id="PTHR43133">
    <property type="entry name" value="RNA POLYMERASE ECF-TYPE SIGMA FACTO"/>
    <property type="match status" value="1"/>
</dbReference>
<dbReference type="RefSeq" id="WP_035134023.1">
    <property type="nucleotide sequence ID" value="NZ_JRLV01000010.1"/>
</dbReference>
<proteinExistence type="inferred from homology"/>
<evidence type="ECO:0000256" key="1">
    <source>
        <dbReference type="ARBA" id="ARBA00010641"/>
    </source>
</evidence>
<dbReference type="Gene3D" id="1.10.10.10">
    <property type="entry name" value="Winged helix-like DNA-binding domain superfamily/Winged helix DNA-binding domain"/>
    <property type="match status" value="1"/>
</dbReference>
<comment type="similarity">
    <text evidence="1">Belongs to the sigma-70 factor family. ECF subfamily.</text>
</comment>
<dbReference type="Pfam" id="PF04542">
    <property type="entry name" value="Sigma70_r2"/>
    <property type="match status" value="1"/>
</dbReference>
<keyword evidence="2" id="KW-0805">Transcription regulation</keyword>
<dbReference type="InterPro" id="IPR007627">
    <property type="entry name" value="RNA_pol_sigma70_r2"/>
</dbReference>